<dbReference type="RefSeq" id="WP_097644741.1">
    <property type="nucleotide sequence ID" value="NZ_NQWI01000069.1"/>
</dbReference>
<accession>A0A2A6RHN8</accession>
<protein>
    <recommendedName>
        <fullName evidence="3">DUF3793 domain-containing protein</fullName>
    </recommendedName>
</protein>
<dbReference type="Pfam" id="PF12672">
    <property type="entry name" value="DUF3793"/>
    <property type="match status" value="1"/>
</dbReference>
<evidence type="ECO:0000313" key="1">
    <source>
        <dbReference type="EMBL" id="PDW02399.1"/>
    </source>
</evidence>
<evidence type="ECO:0000313" key="2">
    <source>
        <dbReference type="Proteomes" id="UP000220527"/>
    </source>
</evidence>
<keyword evidence="2" id="KW-1185">Reference proteome</keyword>
<comment type="caution">
    <text evidence="1">The sequence shown here is derived from an EMBL/GenBank/DDBJ whole genome shotgun (WGS) entry which is preliminary data.</text>
</comment>
<dbReference type="AlphaFoldDB" id="A0A2A6RHN8"/>
<sequence>MHPLRGVPLPVIHWKTRVTQLPTTFAEFEKWLFVSVASVLLGGKAGELLTLPHAQFDLSIAIRLRRIATCAAQWGCAQHVLKQCPGSTKVIVYNPKMVQAALHEVTPCFFCELGYAPHPTPHQFLAEVAHRWHEKSAIPHEIGLALGYPVKDVLGFMGWLPLDCSGCCGWRIYGDPEQSLERSRNFAEARRQALHFLYTPA</sequence>
<name>A0A2A6RHN8_9CHLR</name>
<gene>
    <name evidence="1" type="ORF">CJ255_14085</name>
</gene>
<organism evidence="1 2">
    <name type="scientific">Candidatus Viridilinea mediisalina</name>
    <dbReference type="NCBI Taxonomy" id="2024553"/>
    <lineage>
        <taxon>Bacteria</taxon>
        <taxon>Bacillati</taxon>
        <taxon>Chloroflexota</taxon>
        <taxon>Chloroflexia</taxon>
        <taxon>Chloroflexales</taxon>
        <taxon>Chloroflexineae</taxon>
        <taxon>Oscillochloridaceae</taxon>
        <taxon>Candidatus Viridilinea</taxon>
    </lineage>
</organism>
<dbReference type="Proteomes" id="UP000220527">
    <property type="component" value="Unassembled WGS sequence"/>
</dbReference>
<dbReference type="InterPro" id="IPR024523">
    <property type="entry name" value="DUF3793"/>
</dbReference>
<dbReference type="OrthoDB" id="5393676at2"/>
<dbReference type="EMBL" id="NQWI01000069">
    <property type="protein sequence ID" value="PDW02399.1"/>
    <property type="molecule type" value="Genomic_DNA"/>
</dbReference>
<evidence type="ECO:0008006" key="3">
    <source>
        <dbReference type="Google" id="ProtNLM"/>
    </source>
</evidence>
<proteinExistence type="predicted"/>
<reference evidence="2" key="1">
    <citation type="submission" date="2017-08" db="EMBL/GenBank/DDBJ databases">
        <authorList>
            <person name="Grouzdev D.S."/>
            <person name="Gaisin V.A."/>
            <person name="Rysina M.S."/>
            <person name="Gorlenko V.M."/>
        </authorList>
    </citation>
    <scope>NUCLEOTIDE SEQUENCE [LARGE SCALE GENOMIC DNA]</scope>
    <source>
        <strain evidence="2">Kir15-3F</strain>
    </source>
</reference>